<accession>X0ZZB9</accession>
<comment type="caution">
    <text evidence="2">The sequence shown here is derived from an EMBL/GenBank/DDBJ whole genome shotgun (WGS) entry which is preliminary data.</text>
</comment>
<dbReference type="InterPro" id="IPR018211">
    <property type="entry name" value="ADH_Fe_CS"/>
</dbReference>
<proteinExistence type="predicted"/>
<sequence>RMQLASTMGATAFQKGLGMIHSLAHPLSAHFNTHHGLANALLLPDAIAFLESSDLTIEQRHRLDRAQALFAEAGMAKASLSASCRDWFNALGIKFGLQHHNIPRNQLDFLAGEAFDDPCHSTNIIPVSRDDLLLVYQKAW</sequence>
<evidence type="ECO:0000259" key="1">
    <source>
        <dbReference type="Pfam" id="PF25137"/>
    </source>
</evidence>
<dbReference type="GO" id="GO:0004022">
    <property type="term" value="F:alcohol dehydrogenase (NAD+) activity"/>
    <property type="evidence" value="ECO:0007669"/>
    <property type="project" value="TreeGrafter"/>
</dbReference>
<dbReference type="Gene3D" id="1.20.1090.10">
    <property type="entry name" value="Dehydroquinate synthase-like - alpha domain"/>
    <property type="match status" value="1"/>
</dbReference>
<dbReference type="PANTHER" id="PTHR11496:SF102">
    <property type="entry name" value="ALCOHOL DEHYDROGENASE 4"/>
    <property type="match status" value="1"/>
</dbReference>
<dbReference type="PROSITE" id="PS00060">
    <property type="entry name" value="ADH_IRON_2"/>
    <property type="match status" value="1"/>
</dbReference>
<name>X0ZZB9_9ZZZZ</name>
<feature type="non-terminal residue" evidence="2">
    <location>
        <position position="1"/>
    </location>
</feature>
<reference evidence="2" key="1">
    <citation type="journal article" date="2014" name="Front. Microbiol.">
        <title>High frequency of phylogenetically diverse reductive dehalogenase-homologous genes in deep subseafloor sedimentary metagenomes.</title>
        <authorList>
            <person name="Kawai M."/>
            <person name="Futagami T."/>
            <person name="Toyoda A."/>
            <person name="Takaki Y."/>
            <person name="Nishi S."/>
            <person name="Hori S."/>
            <person name="Arai W."/>
            <person name="Tsubouchi T."/>
            <person name="Morono Y."/>
            <person name="Uchiyama I."/>
            <person name="Ito T."/>
            <person name="Fujiyama A."/>
            <person name="Inagaki F."/>
            <person name="Takami H."/>
        </authorList>
    </citation>
    <scope>NUCLEOTIDE SEQUENCE</scope>
    <source>
        <strain evidence="2">Expedition CK06-06</strain>
    </source>
</reference>
<protein>
    <recommendedName>
        <fullName evidence="1">Fe-containing alcohol dehydrogenase-like C-terminal domain-containing protein</fullName>
    </recommendedName>
</protein>
<dbReference type="Pfam" id="PF25137">
    <property type="entry name" value="ADH_Fe_C"/>
    <property type="match status" value="1"/>
</dbReference>
<gene>
    <name evidence="2" type="ORF">S01H4_14970</name>
</gene>
<dbReference type="GO" id="GO:0046872">
    <property type="term" value="F:metal ion binding"/>
    <property type="evidence" value="ECO:0007669"/>
    <property type="project" value="InterPro"/>
</dbReference>
<dbReference type="InterPro" id="IPR056798">
    <property type="entry name" value="ADH_Fe_C"/>
</dbReference>
<dbReference type="AlphaFoldDB" id="X0ZZB9"/>
<dbReference type="EMBL" id="BART01006562">
    <property type="protein sequence ID" value="GAG65808.1"/>
    <property type="molecule type" value="Genomic_DNA"/>
</dbReference>
<dbReference type="SUPFAM" id="SSF56796">
    <property type="entry name" value="Dehydroquinate synthase-like"/>
    <property type="match status" value="1"/>
</dbReference>
<dbReference type="InterPro" id="IPR039697">
    <property type="entry name" value="Alcohol_dehydrogenase_Fe"/>
</dbReference>
<dbReference type="PANTHER" id="PTHR11496">
    <property type="entry name" value="ALCOHOL DEHYDROGENASE"/>
    <property type="match status" value="1"/>
</dbReference>
<organism evidence="2">
    <name type="scientific">marine sediment metagenome</name>
    <dbReference type="NCBI Taxonomy" id="412755"/>
    <lineage>
        <taxon>unclassified sequences</taxon>
        <taxon>metagenomes</taxon>
        <taxon>ecological metagenomes</taxon>
    </lineage>
</organism>
<evidence type="ECO:0000313" key="2">
    <source>
        <dbReference type="EMBL" id="GAG65808.1"/>
    </source>
</evidence>
<feature type="domain" description="Fe-containing alcohol dehydrogenase-like C-terminal" evidence="1">
    <location>
        <begin position="2"/>
        <end position="140"/>
    </location>
</feature>